<keyword evidence="1" id="KW-0812">Transmembrane</keyword>
<evidence type="ECO:0000313" key="2">
    <source>
        <dbReference type="EMBL" id="GER03177.1"/>
    </source>
</evidence>
<reference evidence="2 3" key="1">
    <citation type="submission" date="2019-09" db="EMBL/GenBank/DDBJ databases">
        <title>NBRP : Genome information of microbial organism related human and environment.</title>
        <authorList>
            <person name="Hattori M."/>
            <person name="Oshima K."/>
            <person name="Inaba H."/>
            <person name="Suda W."/>
            <person name="Sakamoto M."/>
            <person name="Iino T."/>
            <person name="Kitahara M."/>
            <person name="Oshida Y."/>
            <person name="Iida T."/>
            <person name="Kudo T."/>
            <person name="Itoh T."/>
            <person name="Ohkuma M."/>
        </authorList>
    </citation>
    <scope>NUCLEOTIDE SEQUENCE [LARGE SCALE GENOMIC DNA]</scope>
    <source>
        <strain evidence="2 3">Q-1</strain>
    </source>
</reference>
<dbReference type="PANTHER" id="PTHR38602">
    <property type="entry name" value="INNER MEMBRANE PROTEIN-RELATED"/>
    <property type="match status" value="1"/>
</dbReference>
<sequence>MSFLWTDFVVALGLAFVLEGVAYILMPDQMRRLHALVLSSENEKLRLAGIGGLLFGFVMIWVGRF</sequence>
<dbReference type="EMBL" id="BKCN01000003">
    <property type="protein sequence ID" value="GER03177.1"/>
    <property type="molecule type" value="Genomic_DNA"/>
</dbReference>
<accession>A0A5A7N5C9</accession>
<dbReference type="RefSeq" id="WP_042083211.1">
    <property type="nucleotide sequence ID" value="NZ_BKCN01000003.1"/>
</dbReference>
<evidence type="ECO:0000256" key="1">
    <source>
        <dbReference type="SAM" id="Phobius"/>
    </source>
</evidence>
<proteinExistence type="predicted"/>
<feature type="transmembrane region" description="Helical" evidence="1">
    <location>
        <begin position="6"/>
        <end position="25"/>
    </location>
</feature>
<evidence type="ECO:0000313" key="3">
    <source>
        <dbReference type="Proteomes" id="UP000324996"/>
    </source>
</evidence>
<dbReference type="InterPro" id="IPR019201">
    <property type="entry name" value="DUF2065"/>
</dbReference>
<keyword evidence="3" id="KW-1185">Reference proteome</keyword>
<dbReference type="PANTHER" id="PTHR38602:SF1">
    <property type="entry name" value="INNER MEMBRANE PROTEIN"/>
    <property type="match status" value="1"/>
</dbReference>
<dbReference type="Proteomes" id="UP000324996">
    <property type="component" value="Unassembled WGS sequence"/>
</dbReference>
<feature type="transmembrane region" description="Helical" evidence="1">
    <location>
        <begin position="45"/>
        <end position="63"/>
    </location>
</feature>
<gene>
    <name evidence="2" type="ORF">JCM17846_08590</name>
</gene>
<keyword evidence="1" id="KW-1133">Transmembrane helix</keyword>
<dbReference type="AlphaFoldDB" id="A0A5A7N5C9"/>
<name>A0A5A7N5C9_9PROT</name>
<evidence type="ECO:0008006" key="4">
    <source>
        <dbReference type="Google" id="ProtNLM"/>
    </source>
</evidence>
<keyword evidence="1" id="KW-0472">Membrane</keyword>
<organism evidence="2 3">
    <name type="scientific">Iodidimonas nitroreducens</name>
    <dbReference type="NCBI Taxonomy" id="1236968"/>
    <lineage>
        <taxon>Bacteria</taxon>
        <taxon>Pseudomonadati</taxon>
        <taxon>Pseudomonadota</taxon>
        <taxon>Alphaproteobacteria</taxon>
        <taxon>Iodidimonadales</taxon>
        <taxon>Iodidimonadaceae</taxon>
        <taxon>Iodidimonas</taxon>
    </lineage>
</organism>
<protein>
    <recommendedName>
        <fullName evidence="4">DUF2065 domain-containing protein</fullName>
    </recommendedName>
</protein>
<comment type="caution">
    <text evidence="2">The sequence shown here is derived from an EMBL/GenBank/DDBJ whole genome shotgun (WGS) entry which is preliminary data.</text>
</comment>
<dbReference type="Pfam" id="PF09838">
    <property type="entry name" value="DUF2065"/>
    <property type="match status" value="1"/>
</dbReference>